<dbReference type="PROSITE" id="PS50088">
    <property type="entry name" value="ANK_REPEAT"/>
    <property type="match status" value="1"/>
</dbReference>
<dbReference type="Proteomes" id="UP000681722">
    <property type="component" value="Unassembled WGS sequence"/>
</dbReference>
<feature type="region of interest" description="Disordered" evidence="11">
    <location>
        <begin position="1"/>
        <end position="21"/>
    </location>
</feature>
<dbReference type="PANTHER" id="PTHR20902">
    <property type="entry name" value="41-2 PROTEIN ANTIGEN-RELATED"/>
    <property type="match status" value="1"/>
</dbReference>
<keyword evidence="9" id="KW-0040">ANK repeat</keyword>
<feature type="region of interest" description="Disordered" evidence="11">
    <location>
        <begin position="611"/>
        <end position="638"/>
    </location>
</feature>
<evidence type="ECO:0000256" key="10">
    <source>
        <dbReference type="SAM" id="Coils"/>
    </source>
</evidence>
<dbReference type="Gene3D" id="3.30.1380.20">
    <property type="entry name" value="Trafficking protein particle complex subunit 3"/>
    <property type="match status" value="1"/>
</dbReference>
<comment type="similarity">
    <text evidence="3">Belongs to the TRAPP small subunits family. BET3 subfamily.</text>
</comment>
<keyword evidence="5" id="KW-0256">Endoplasmic reticulum</keyword>
<evidence type="ECO:0000256" key="11">
    <source>
        <dbReference type="SAM" id="MobiDB-lite"/>
    </source>
</evidence>
<dbReference type="PANTHER" id="PTHR20902:SF0">
    <property type="entry name" value="TRAFFICKING PROTEIN PARTICLE COMPLEX SUBUNIT 5"/>
    <property type="match status" value="1"/>
</dbReference>
<dbReference type="GO" id="GO:0005938">
    <property type="term" value="C:cell cortex"/>
    <property type="evidence" value="ECO:0007669"/>
    <property type="project" value="UniProtKB-SubCell"/>
</dbReference>
<dbReference type="InterPro" id="IPR024096">
    <property type="entry name" value="NO_sig/Golgi_transp_ligand-bd"/>
</dbReference>
<dbReference type="GO" id="GO:1990072">
    <property type="term" value="C:TRAPPIII protein complex"/>
    <property type="evidence" value="ECO:0007669"/>
    <property type="project" value="TreeGrafter"/>
</dbReference>
<comment type="subcellular location">
    <subcellularLocation>
        <location evidence="2">Endoplasmic reticulum</location>
    </subcellularLocation>
    <subcellularLocation>
        <location evidence="1">Golgi apparatus</location>
        <location evidence="1">cis-Golgi network</location>
    </subcellularLocation>
</comment>
<dbReference type="InterPro" id="IPR007194">
    <property type="entry name" value="TRAPP_component"/>
</dbReference>
<sequence>MQSSTRPKSSPLDRPLTQKPKGDINLSTFALLFSEMVQYSQNRVDSINDLQNKLSDFGKHVGIRVLDLFFLRERKDKREIRLTEMLVFIKKNIWKFLFNREAENLEQHAQDINTYYIIEKECLVNKFISIPKDKGSLTCAAFVAGIVEGILCSSGFLSKVAAHQGPRGTAYRNPKFELKKDELVRLLGRFEAELQAKEIALATMKSEKVKTLLYNARFGRLNCNSDPYSALLRDSETIKEDLLGEQIPMKTVYESQLSQLEHLIVQQKKQVQLLKNVLNESDKKLITLMEELESEKHHKTRVQTLQNQLLESQKEKLQLKNDLDNVHFHNKELEQQLVQLLHLLEQEQQRHKQFVVILINERKQLFSHLKSEKEKYKQQIDKILGDSTQDKDVQQQYERKYKQLEDEYEQCKDKLNTKIKQLQMELELVNEKYQQQQLTQPLPVVHQHANVMEQDMNEADTKQTIHVKDLKSHSHQGVKRLESAPPTNVSHIMSEHPNVTITSSTTISTTSDTKSPLPTNSNIRRPAIIPSPRTMQVTSVTTKISSPRLQTPSSPSIPSVSVSTTSSPSSIIEIAPTTTTAIIKRSVIPAIQSRNVNSTESAPLMMSNLRSPSTSHNVQNSSITPTTISSPSSRSIPKLTKNSLVSASNINKPTKMSVHQEHDSTAASVTKRMQLSNNHDLRSSSGVIDDLQNLLNVIHSAVENRLNTEIYPADSHITREYPYKTTTNTSEESTNEQEENVSSFPINQLTVLLRAAQMGEADQLIKLLNLGLNPKNSSPDGTTALHLACLFGHNDCIRHLIFHGADPFIENVLGQTPFKNLTKLDETNELECLKTLVEDGKYPPPTDLLNDCIVNNHQQTFDYLFSLSAETILNDEAILCKVLRTTLRSSNTHFLESLFTIVSVKDFVHFVDATCFITNECLSLLSSLNINNNPINTKPIELAVYLSSSLSATSLSASRERSFSYGIGVIQLTYDMSWLEFEKTIIKVYNEHLAQVDSPFDYTKCTIGITTKSIDVLCLGQYKWLYQDSPDDLNLPYVIVHEQSLQTVNICLKGIESNSTDALAYNYFIPSQNLKNFLRYIEQNTYVGVYGAPHTNKHTLFEGLIRQFEHSPLPSSTPKFKVIRFGFESVSSIDDCIEDLIDADFFQTQKWTTSTKSSKVKHLLYFYNIQNGIGIELLKLLLNGKTVSDGCQMLDYTSEYSNSSSMVYYYPSTFHVFVTLSKRTWSNENDILKQFKWIPFKIDTVPWNGILKRYLWRRMIDYNTRNKLPIDNDLVKTLQYTTNVWQRYNECLQKLSLQDALLGPGIFYDCPMDRESIFDWLQSKWNNVIAPLVRELSMNKCSQTNKKASSMLTSMTSLEINSPYESVACTALYVLLHRTVARECPLTGEEREHYLLNFVGSRLEGGMTSMPSSTASSRASTPLGNAHCDFISIQLE</sequence>
<dbReference type="SUPFAM" id="SSF111126">
    <property type="entry name" value="Ligand-binding domain in the NO signalling and Golgi transport"/>
    <property type="match status" value="1"/>
</dbReference>
<keyword evidence="7" id="KW-0333">Golgi apparatus</keyword>
<evidence type="ECO:0000256" key="8">
    <source>
        <dbReference type="ARBA" id="ARBA00023054"/>
    </source>
</evidence>
<dbReference type="EMBL" id="CAJOBC010000173">
    <property type="protein sequence ID" value="CAF3549412.1"/>
    <property type="molecule type" value="Genomic_DNA"/>
</dbReference>
<dbReference type="Pfam" id="PF12796">
    <property type="entry name" value="Ank_2"/>
    <property type="match status" value="1"/>
</dbReference>
<feature type="compositionally biased region" description="Polar residues" evidence="11">
    <location>
        <begin position="533"/>
        <end position="550"/>
    </location>
</feature>
<evidence type="ECO:0000313" key="13">
    <source>
        <dbReference type="EMBL" id="CAF0767705.1"/>
    </source>
</evidence>
<dbReference type="InterPro" id="IPR016696">
    <property type="entry name" value="TRAPP-I_su5"/>
</dbReference>
<evidence type="ECO:0000256" key="1">
    <source>
        <dbReference type="ARBA" id="ARBA00004222"/>
    </source>
</evidence>
<dbReference type="GO" id="GO:1990070">
    <property type="term" value="C:TRAPPI protein complex"/>
    <property type="evidence" value="ECO:0007669"/>
    <property type="project" value="TreeGrafter"/>
</dbReference>
<dbReference type="OrthoDB" id="6021133at2759"/>
<dbReference type="Pfam" id="PF04051">
    <property type="entry name" value="TRAPP"/>
    <property type="match status" value="1"/>
</dbReference>
<dbReference type="EMBL" id="CAJNOQ010000173">
    <property type="protein sequence ID" value="CAF0767705.1"/>
    <property type="molecule type" value="Genomic_DNA"/>
</dbReference>
<evidence type="ECO:0000313" key="14">
    <source>
        <dbReference type="EMBL" id="CAF3549412.1"/>
    </source>
</evidence>
<evidence type="ECO:0000256" key="4">
    <source>
        <dbReference type="ARBA" id="ARBA00022448"/>
    </source>
</evidence>
<dbReference type="InterPro" id="IPR057568">
    <property type="entry name" value="CortBP2_NAV1-like_AAA_lid"/>
</dbReference>
<feature type="coiled-coil region" evidence="10">
    <location>
        <begin position="302"/>
        <end position="350"/>
    </location>
</feature>
<accession>A0A813QK04</accession>
<evidence type="ECO:0000259" key="12">
    <source>
        <dbReference type="Pfam" id="PF25408"/>
    </source>
</evidence>
<gene>
    <name evidence="13" type="ORF">GPM918_LOCUS1747</name>
    <name evidence="14" type="ORF">SRO942_LOCUS1747</name>
</gene>
<feature type="compositionally biased region" description="Low complexity" evidence="11">
    <location>
        <begin position="621"/>
        <end position="637"/>
    </location>
</feature>
<feature type="compositionally biased region" description="Low complexity" evidence="11">
    <location>
        <begin position="500"/>
        <end position="511"/>
    </location>
</feature>
<protein>
    <recommendedName>
        <fullName evidence="12">CortBP2/NAV1-like AAA+ ATPase lid domain-containing protein</fullName>
    </recommendedName>
</protein>
<keyword evidence="15" id="KW-1185">Reference proteome</keyword>
<feature type="compositionally biased region" description="Low complexity" evidence="11">
    <location>
        <begin position="551"/>
        <end position="565"/>
    </location>
</feature>
<dbReference type="GO" id="GO:0043197">
    <property type="term" value="C:dendritic spine"/>
    <property type="evidence" value="ECO:0007669"/>
    <property type="project" value="UniProtKB-SubCell"/>
</dbReference>
<evidence type="ECO:0000256" key="5">
    <source>
        <dbReference type="ARBA" id="ARBA00022824"/>
    </source>
</evidence>
<evidence type="ECO:0000256" key="2">
    <source>
        <dbReference type="ARBA" id="ARBA00004240"/>
    </source>
</evidence>
<organism evidence="13 15">
    <name type="scientific">Didymodactylos carnosus</name>
    <dbReference type="NCBI Taxonomy" id="1234261"/>
    <lineage>
        <taxon>Eukaryota</taxon>
        <taxon>Metazoa</taxon>
        <taxon>Spiralia</taxon>
        <taxon>Gnathifera</taxon>
        <taxon>Rotifera</taxon>
        <taxon>Eurotatoria</taxon>
        <taxon>Bdelloidea</taxon>
        <taxon>Philodinida</taxon>
        <taxon>Philodinidae</taxon>
        <taxon>Didymodactylos</taxon>
    </lineage>
</organism>
<dbReference type="Pfam" id="PF25408">
    <property type="entry name" value="AAA_lid_NAV1"/>
    <property type="match status" value="1"/>
</dbReference>
<dbReference type="SMART" id="SM00248">
    <property type="entry name" value="ANK"/>
    <property type="match status" value="2"/>
</dbReference>
<evidence type="ECO:0000256" key="9">
    <source>
        <dbReference type="PROSITE-ProRule" id="PRU00023"/>
    </source>
</evidence>
<feature type="domain" description="CortBP2/NAV1-like AAA+ ATPase lid" evidence="12">
    <location>
        <begin position="1271"/>
        <end position="1350"/>
    </location>
</feature>
<feature type="repeat" description="ANK" evidence="9">
    <location>
        <begin position="780"/>
        <end position="812"/>
    </location>
</feature>
<reference evidence="13" key="1">
    <citation type="submission" date="2021-02" db="EMBL/GenBank/DDBJ databases">
        <authorList>
            <person name="Nowell W R."/>
        </authorList>
    </citation>
    <scope>NUCLEOTIDE SEQUENCE</scope>
</reference>
<dbReference type="GO" id="GO:1990071">
    <property type="term" value="C:TRAPPII protein complex"/>
    <property type="evidence" value="ECO:0007669"/>
    <property type="project" value="TreeGrafter"/>
</dbReference>
<dbReference type="CDD" id="cd14943">
    <property type="entry name" value="TRAPPC5_Trs31"/>
    <property type="match status" value="1"/>
</dbReference>
<dbReference type="InterPro" id="IPR002110">
    <property type="entry name" value="Ankyrin_rpt"/>
</dbReference>
<dbReference type="Proteomes" id="UP000663829">
    <property type="component" value="Unassembled WGS sequence"/>
</dbReference>
<feature type="compositionally biased region" description="Polar residues" evidence="11">
    <location>
        <begin position="512"/>
        <end position="523"/>
    </location>
</feature>
<evidence type="ECO:0000256" key="3">
    <source>
        <dbReference type="ARBA" id="ARBA00006218"/>
    </source>
</evidence>
<dbReference type="GO" id="GO:0006888">
    <property type="term" value="P:endoplasmic reticulum to Golgi vesicle-mediated transport"/>
    <property type="evidence" value="ECO:0007669"/>
    <property type="project" value="TreeGrafter"/>
</dbReference>
<keyword evidence="6" id="KW-0931">ER-Golgi transport</keyword>
<keyword evidence="8 10" id="KW-0175">Coiled coil</keyword>
<evidence type="ECO:0000313" key="15">
    <source>
        <dbReference type="Proteomes" id="UP000663829"/>
    </source>
</evidence>
<name>A0A813QK04_9BILA</name>
<feature type="compositionally biased region" description="Polar residues" evidence="11">
    <location>
        <begin position="611"/>
        <end position="620"/>
    </location>
</feature>
<evidence type="ECO:0000256" key="7">
    <source>
        <dbReference type="ARBA" id="ARBA00023034"/>
    </source>
</evidence>
<dbReference type="Gene3D" id="1.25.40.20">
    <property type="entry name" value="Ankyrin repeat-containing domain"/>
    <property type="match status" value="1"/>
</dbReference>
<feature type="region of interest" description="Disordered" evidence="11">
    <location>
        <begin position="470"/>
        <end position="565"/>
    </location>
</feature>
<dbReference type="InterPro" id="IPR036770">
    <property type="entry name" value="Ankyrin_rpt-contain_sf"/>
</dbReference>
<proteinExistence type="inferred from homology"/>
<dbReference type="PROSITE" id="PS50297">
    <property type="entry name" value="ANK_REP_REGION"/>
    <property type="match status" value="1"/>
</dbReference>
<feature type="coiled-coil region" evidence="10">
    <location>
        <begin position="387"/>
        <end position="439"/>
    </location>
</feature>
<dbReference type="SUPFAM" id="SSF48403">
    <property type="entry name" value="Ankyrin repeat"/>
    <property type="match status" value="1"/>
</dbReference>
<dbReference type="GO" id="GO:0005783">
    <property type="term" value="C:endoplasmic reticulum"/>
    <property type="evidence" value="ECO:0007669"/>
    <property type="project" value="UniProtKB-SubCell"/>
</dbReference>
<keyword evidence="4" id="KW-0813">Transport</keyword>
<comment type="caution">
    <text evidence="13">The sequence shown here is derived from an EMBL/GenBank/DDBJ whole genome shotgun (WGS) entry which is preliminary data.</text>
</comment>
<evidence type="ECO:0000256" key="6">
    <source>
        <dbReference type="ARBA" id="ARBA00022892"/>
    </source>
</evidence>